<organism evidence="6 7">
    <name type="scientific">Shewanella septentrionalis</name>
    <dbReference type="NCBI Taxonomy" id="2952223"/>
    <lineage>
        <taxon>Bacteria</taxon>
        <taxon>Pseudomonadati</taxon>
        <taxon>Pseudomonadota</taxon>
        <taxon>Gammaproteobacteria</taxon>
        <taxon>Alteromonadales</taxon>
        <taxon>Shewanellaceae</taxon>
        <taxon>Shewanella</taxon>
    </lineage>
</organism>
<dbReference type="GO" id="GO:0016020">
    <property type="term" value="C:membrane"/>
    <property type="evidence" value="ECO:0007669"/>
    <property type="project" value="UniProtKB-SubCell"/>
</dbReference>
<feature type="transmembrane region" description="Helical" evidence="5">
    <location>
        <begin position="235"/>
        <end position="253"/>
    </location>
</feature>
<keyword evidence="4 5" id="KW-0472">Membrane</keyword>
<gene>
    <name evidence="6" type="ORF">NE536_20255</name>
</gene>
<protein>
    <submittedName>
        <fullName evidence="6">Type IV secretion system protein</fullName>
    </submittedName>
</protein>
<evidence type="ECO:0000313" key="7">
    <source>
        <dbReference type="Proteomes" id="UP001155604"/>
    </source>
</evidence>
<feature type="transmembrane region" description="Helical" evidence="5">
    <location>
        <begin position="145"/>
        <end position="167"/>
    </location>
</feature>
<feature type="transmembrane region" description="Helical" evidence="5">
    <location>
        <begin position="203"/>
        <end position="223"/>
    </location>
</feature>
<evidence type="ECO:0000256" key="3">
    <source>
        <dbReference type="ARBA" id="ARBA00022989"/>
    </source>
</evidence>
<feature type="transmembrane region" description="Helical" evidence="5">
    <location>
        <begin position="21"/>
        <end position="42"/>
    </location>
</feature>
<evidence type="ECO:0000256" key="1">
    <source>
        <dbReference type="ARBA" id="ARBA00004141"/>
    </source>
</evidence>
<dbReference type="Pfam" id="PF04610">
    <property type="entry name" value="TrbL"/>
    <property type="match status" value="1"/>
</dbReference>
<keyword evidence="3 5" id="KW-1133">Transmembrane helix</keyword>
<dbReference type="InterPro" id="IPR007688">
    <property type="entry name" value="Conjugal_tfr_TrbL/VirB6"/>
</dbReference>
<evidence type="ECO:0000256" key="2">
    <source>
        <dbReference type="ARBA" id="ARBA00022692"/>
    </source>
</evidence>
<dbReference type="GO" id="GO:0030255">
    <property type="term" value="P:protein secretion by the type IV secretion system"/>
    <property type="evidence" value="ECO:0007669"/>
    <property type="project" value="InterPro"/>
</dbReference>
<comment type="caution">
    <text evidence="6">The sequence shown here is derived from an EMBL/GenBank/DDBJ whole genome shotgun (WGS) entry which is preliminary data.</text>
</comment>
<name>A0A9X3B215_9GAMM</name>
<evidence type="ECO:0000256" key="4">
    <source>
        <dbReference type="ARBA" id="ARBA00023136"/>
    </source>
</evidence>
<proteinExistence type="predicted"/>
<evidence type="ECO:0000313" key="6">
    <source>
        <dbReference type="EMBL" id="MCT7947689.1"/>
    </source>
</evidence>
<dbReference type="RefSeq" id="WP_261273841.1">
    <property type="nucleotide sequence ID" value="NZ_JAMTCC010000050.1"/>
</dbReference>
<evidence type="ECO:0000256" key="5">
    <source>
        <dbReference type="SAM" id="Phobius"/>
    </source>
</evidence>
<comment type="subcellular location">
    <subcellularLocation>
        <location evidence="1">Membrane</location>
        <topology evidence="1">Multi-pass membrane protein</topology>
    </subcellularLocation>
</comment>
<dbReference type="Proteomes" id="UP001155604">
    <property type="component" value="Unassembled WGS sequence"/>
</dbReference>
<keyword evidence="7" id="KW-1185">Reference proteome</keyword>
<feature type="transmembrane region" description="Helical" evidence="5">
    <location>
        <begin position="62"/>
        <end position="80"/>
    </location>
</feature>
<accession>A0A9X3B215</accession>
<keyword evidence="2 5" id="KW-0812">Transmembrane</keyword>
<dbReference type="AlphaFoldDB" id="A0A9X3B215"/>
<sequence>MFETLFTFIDNIVTRNIGSMVGVFTSTITPLLGACVILYAIYLAYQSLYDQQNLLVMESMKFIGSLAAVTFIALNTQWYLTNIVPAVLGSGDQIAQALLGSASGGGAGSLQVMFDNMITTYNDIWDQMSIDLWEPKTWLTAIQEISFLILNFIGCIPFLAVSTAYLLVAKVMVGFLLIIGPLFIMLAFFPSTRSFFQAWTGQCFNYTLLSIMYPLAFTIFTQVLQVTIFESNLNIFTFVMSAIIYFALILLSVQIPTFCSTLSGGIGINGLVGGAMGAMGGLGRTMKGAGTGSAMGAKAGYKGAKAAGQWAMNLRKGTIKPG</sequence>
<reference evidence="6" key="1">
    <citation type="journal article" date="2023" name="Int. J. Syst. Evol. Microbiol.">
        <title>&lt;i&gt;Shewanella septentrionalis&lt;/i&gt; sp. nov. and &lt;i&gt;Shewanella holmiensis&lt;/i&gt; sp. nov., isolated from Baltic Sea water and sediments.</title>
        <authorList>
            <person name="Martin-Rodriguez A.J."/>
            <person name="Thorell K."/>
            <person name="Joffre E."/>
            <person name="Jensie-Markopoulos S."/>
            <person name="Moore E.R.B."/>
            <person name="Sjoling A."/>
        </authorList>
    </citation>
    <scope>NUCLEOTIDE SEQUENCE</scope>
    <source>
        <strain evidence="6">SP1W3</strain>
    </source>
</reference>
<feature type="transmembrane region" description="Helical" evidence="5">
    <location>
        <begin position="173"/>
        <end position="191"/>
    </location>
</feature>
<dbReference type="EMBL" id="JAMTCC010000050">
    <property type="protein sequence ID" value="MCT7947689.1"/>
    <property type="molecule type" value="Genomic_DNA"/>
</dbReference>